<comment type="catalytic activity">
    <reaction evidence="1">
        <text>ATP + protein L-histidine = ADP + protein N-phospho-L-histidine.</text>
        <dbReference type="EC" id="2.7.13.3"/>
    </reaction>
</comment>
<dbReference type="PROSITE" id="PS50109">
    <property type="entry name" value="HIS_KIN"/>
    <property type="match status" value="1"/>
</dbReference>
<evidence type="ECO:0000256" key="6">
    <source>
        <dbReference type="ARBA" id="ARBA00022692"/>
    </source>
</evidence>
<organism evidence="12 13">
    <name type="scientific">Kosakonia sacchari</name>
    <dbReference type="NCBI Taxonomy" id="1158459"/>
    <lineage>
        <taxon>Bacteria</taxon>
        <taxon>Pseudomonadati</taxon>
        <taxon>Pseudomonadota</taxon>
        <taxon>Gammaproteobacteria</taxon>
        <taxon>Enterobacterales</taxon>
        <taxon>Enterobacteriaceae</taxon>
        <taxon>Kosakonia</taxon>
    </lineage>
</organism>
<dbReference type="EMBL" id="CP137744">
    <property type="protein sequence ID" value="WOZ75840.1"/>
    <property type="molecule type" value="Genomic_DNA"/>
</dbReference>
<dbReference type="GO" id="GO:0005524">
    <property type="term" value="F:ATP binding"/>
    <property type="evidence" value="ECO:0007669"/>
    <property type="project" value="UniProtKB-KW"/>
</dbReference>
<accession>A0ABZ0MLZ6</accession>
<comment type="subcellular location">
    <subcellularLocation>
        <location evidence="2">Membrane</location>
        <topology evidence="2">Multi-pass membrane protein</topology>
    </subcellularLocation>
</comment>
<feature type="domain" description="Histidine kinase" evidence="11">
    <location>
        <begin position="249"/>
        <end position="460"/>
    </location>
</feature>
<evidence type="ECO:0000313" key="12">
    <source>
        <dbReference type="EMBL" id="WOZ75840.1"/>
    </source>
</evidence>
<dbReference type="SUPFAM" id="SSF47384">
    <property type="entry name" value="Homodimeric domain of signal transducing histidine kinase"/>
    <property type="match status" value="1"/>
</dbReference>
<evidence type="ECO:0000256" key="2">
    <source>
        <dbReference type="ARBA" id="ARBA00004141"/>
    </source>
</evidence>
<keyword evidence="13" id="KW-1185">Reference proteome</keyword>
<dbReference type="Gene3D" id="3.30.565.10">
    <property type="entry name" value="Histidine kinase-like ATPase, C-terminal domain"/>
    <property type="match status" value="1"/>
</dbReference>
<evidence type="ECO:0000256" key="1">
    <source>
        <dbReference type="ARBA" id="ARBA00000085"/>
    </source>
</evidence>
<evidence type="ECO:0000313" key="13">
    <source>
        <dbReference type="Proteomes" id="UP001302368"/>
    </source>
</evidence>
<evidence type="ECO:0000256" key="3">
    <source>
        <dbReference type="ARBA" id="ARBA00012438"/>
    </source>
</evidence>
<dbReference type="PRINTS" id="PR00344">
    <property type="entry name" value="BCTRLSENSOR"/>
</dbReference>
<reference evidence="12 13" key="1">
    <citation type="submission" date="2023-10" db="EMBL/GenBank/DDBJ databases">
        <title>Genome sequencing of the isolated polysaccharide-producing bacterium Kosakonia sacchari KS2022.</title>
        <authorList>
            <person name="Yi X."/>
        </authorList>
    </citation>
    <scope>NUCLEOTIDE SEQUENCE [LARGE SCALE GENOMIC DNA]</scope>
    <source>
        <strain evidence="12 13">KS2022</strain>
    </source>
</reference>
<keyword evidence="8 10" id="KW-1133">Transmembrane helix</keyword>
<evidence type="ECO:0000256" key="8">
    <source>
        <dbReference type="ARBA" id="ARBA00022989"/>
    </source>
</evidence>
<dbReference type="Pfam" id="PF00512">
    <property type="entry name" value="HisKA"/>
    <property type="match status" value="1"/>
</dbReference>
<dbReference type="InterPro" id="IPR036097">
    <property type="entry name" value="HisK_dim/P_sf"/>
</dbReference>
<keyword evidence="9 10" id="KW-0472">Membrane</keyword>
<dbReference type="InterPro" id="IPR050428">
    <property type="entry name" value="TCS_sensor_his_kinase"/>
</dbReference>
<evidence type="ECO:0000256" key="5">
    <source>
        <dbReference type="ARBA" id="ARBA00022679"/>
    </source>
</evidence>
<dbReference type="SMART" id="SM00388">
    <property type="entry name" value="HisKA"/>
    <property type="match status" value="1"/>
</dbReference>
<dbReference type="SUPFAM" id="SSF55874">
    <property type="entry name" value="ATPase domain of HSP90 chaperone/DNA topoisomerase II/histidine kinase"/>
    <property type="match status" value="1"/>
</dbReference>
<keyword evidence="12" id="KW-0547">Nucleotide-binding</keyword>
<evidence type="ECO:0000256" key="10">
    <source>
        <dbReference type="SAM" id="Phobius"/>
    </source>
</evidence>
<dbReference type="CDD" id="cd00082">
    <property type="entry name" value="HisKA"/>
    <property type="match status" value="1"/>
</dbReference>
<dbReference type="RefSeq" id="WP_305736450.1">
    <property type="nucleotide sequence ID" value="NZ_CP137744.1"/>
</dbReference>
<dbReference type="CDD" id="cd00075">
    <property type="entry name" value="HATPase"/>
    <property type="match status" value="1"/>
</dbReference>
<dbReference type="InterPro" id="IPR003661">
    <property type="entry name" value="HisK_dim/P_dom"/>
</dbReference>
<feature type="transmembrane region" description="Helical" evidence="10">
    <location>
        <begin position="20"/>
        <end position="38"/>
    </location>
</feature>
<dbReference type="Proteomes" id="UP001302368">
    <property type="component" value="Chromosome"/>
</dbReference>
<dbReference type="Pfam" id="PF02518">
    <property type="entry name" value="HATPase_c"/>
    <property type="match status" value="1"/>
</dbReference>
<dbReference type="Gene3D" id="1.10.287.130">
    <property type="match status" value="1"/>
</dbReference>
<keyword evidence="12" id="KW-0067">ATP-binding</keyword>
<keyword evidence="5" id="KW-0808">Transferase</keyword>
<feature type="transmembrane region" description="Helical" evidence="10">
    <location>
        <begin position="167"/>
        <end position="188"/>
    </location>
</feature>
<dbReference type="InterPro" id="IPR005467">
    <property type="entry name" value="His_kinase_dom"/>
</dbReference>
<dbReference type="PANTHER" id="PTHR45436">
    <property type="entry name" value="SENSOR HISTIDINE KINASE YKOH"/>
    <property type="match status" value="1"/>
</dbReference>
<keyword evidence="6 10" id="KW-0812">Transmembrane</keyword>
<dbReference type="EC" id="2.7.13.3" evidence="3"/>
<dbReference type="InterPro" id="IPR004358">
    <property type="entry name" value="Sig_transdc_His_kin-like_C"/>
</dbReference>
<evidence type="ECO:0000256" key="9">
    <source>
        <dbReference type="ARBA" id="ARBA00023136"/>
    </source>
</evidence>
<keyword evidence="4" id="KW-0597">Phosphoprotein</keyword>
<evidence type="ECO:0000256" key="7">
    <source>
        <dbReference type="ARBA" id="ARBA00022777"/>
    </source>
</evidence>
<evidence type="ECO:0000259" key="11">
    <source>
        <dbReference type="PROSITE" id="PS50109"/>
    </source>
</evidence>
<gene>
    <name evidence="12" type="ORF">Q8Y70_14605</name>
</gene>
<keyword evidence="7" id="KW-0418">Kinase</keyword>
<evidence type="ECO:0000256" key="4">
    <source>
        <dbReference type="ARBA" id="ARBA00022553"/>
    </source>
</evidence>
<sequence>MRNFWCHLRTPTFVRRIMVAQMLLLTLLWCLFLTYVLWEDLRSPPILTGSKTYETLFTVVESMDDRPQERTHVLAALSKAVREDYGGGEDPELSISLIVRKNKEIIYASDGAPAGVTNTRYGKIERIQSEGRAWTSRTLKSANSDTEVTLITPAGGWNFFIYLNSRGYYVMPLLVCIPFLLFPAWLSIRIAMRPWNKVVNEVSLRTPDDLSPLKAVPKHRELRQMVDAVNGFLARVRESSERERVFIADAAHELRTPLAAMRINVEALQSYVSSDSQKELLAGIIRSNSRAARLVNQLLLMMHSEARIDTVMEPVPLTTLIQERMAGLAPLAAERRIELEFYAEDEIWITGVRERLMSLVDNLIENAVKYSPEGGRVEVELRSLEKSTQLRVSDAGPGIPVELRERVFDRFFRDPNQMQSGSGLGLAIVKAVAQQHDSSISLNTSAEGGLMVTVDFPNHKSA</sequence>
<proteinExistence type="predicted"/>
<dbReference type="SMART" id="SM00387">
    <property type="entry name" value="HATPase_c"/>
    <property type="match status" value="1"/>
</dbReference>
<dbReference type="InterPro" id="IPR003594">
    <property type="entry name" value="HATPase_dom"/>
</dbReference>
<name>A0ABZ0MLZ6_9ENTR</name>
<dbReference type="InterPro" id="IPR036890">
    <property type="entry name" value="HATPase_C_sf"/>
</dbReference>
<protein>
    <recommendedName>
        <fullName evidence="3">histidine kinase</fullName>
        <ecNumber evidence="3">2.7.13.3</ecNumber>
    </recommendedName>
</protein>
<dbReference type="PANTHER" id="PTHR45436:SF5">
    <property type="entry name" value="SENSOR HISTIDINE KINASE TRCS"/>
    <property type="match status" value="1"/>
</dbReference>